<dbReference type="PROSITE" id="PS00061">
    <property type="entry name" value="ADH_SHORT"/>
    <property type="match status" value="1"/>
</dbReference>
<feature type="region of interest" description="Disordered" evidence="4">
    <location>
        <begin position="1"/>
        <end position="23"/>
    </location>
</feature>
<evidence type="ECO:0000313" key="6">
    <source>
        <dbReference type="Proteomes" id="UP000257080"/>
    </source>
</evidence>
<dbReference type="Proteomes" id="UP000257080">
    <property type="component" value="Unassembled WGS sequence"/>
</dbReference>
<dbReference type="GO" id="GO:0016020">
    <property type="term" value="C:membrane"/>
    <property type="evidence" value="ECO:0007669"/>
    <property type="project" value="TreeGrafter"/>
</dbReference>
<proteinExistence type="inferred from homology"/>
<evidence type="ECO:0000256" key="4">
    <source>
        <dbReference type="SAM" id="MobiDB-lite"/>
    </source>
</evidence>
<protein>
    <recommendedName>
        <fullName evidence="7">Oxidoreductase</fullName>
    </recommendedName>
</protein>
<evidence type="ECO:0008006" key="7">
    <source>
        <dbReference type="Google" id="ProtNLM"/>
    </source>
</evidence>
<dbReference type="InterPro" id="IPR002347">
    <property type="entry name" value="SDR_fam"/>
</dbReference>
<dbReference type="AlphaFoldDB" id="A0A3E0WF50"/>
<dbReference type="InterPro" id="IPR020904">
    <property type="entry name" value="Sc_DH/Rdtase_CS"/>
</dbReference>
<dbReference type="SUPFAM" id="SSF51735">
    <property type="entry name" value="NAD(P)-binding Rossmann-fold domains"/>
    <property type="match status" value="1"/>
</dbReference>
<dbReference type="GO" id="GO:0016491">
    <property type="term" value="F:oxidoreductase activity"/>
    <property type="evidence" value="ECO:0007669"/>
    <property type="project" value="UniProtKB-KW"/>
</dbReference>
<evidence type="ECO:0000256" key="3">
    <source>
        <dbReference type="RuleBase" id="RU000363"/>
    </source>
</evidence>
<reference evidence="5 6" key="1">
    <citation type="submission" date="2017-04" db="EMBL/GenBank/DDBJ databases">
        <title>Comparative genome analysis of Subtercola boreus.</title>
        <authorList>
            <person name="Cho Y.-J."/>
            <person name="Cho A."/>
            <person name="Kim O.-S."/>
            <person name="Lee J.-I."/>
        </authorList>
    </citation>
    <scope>NUCLEOTIDE SEQUENCE [LARGE SCALE GENOMIC DNA]</scope>
    <source>
        <strain evidence="5 6">P28004</strain>
    </source>
</reference>
<evidence type="ECO:0000256" key="1">
    <source>
        <dbReference type="ARBA" id="ARBA00006484"/>
    </source>
</evidence>
<name>A0A3E0WF50_9MICO</name>
<dbReference type="Pfam" id="PF00106">
    <property type="entry name" value="adh_short"/>
    <property type="match status" value="1"/>
</dbReference>
<evidence type="ECO:0000256" key="2">
    <source>
        <dbReference type="ARBA" id="ARBA00023002"/>
    </source>
</evidence>
<gene>
    <name evidence="5" type="ORF">B7R25_03825</name>
</gene>
<dbReference type="PRINTS" id="PR00080">
    <property type="entry name" value="SDRFAMILY"/>
</dbReference>
<dbReference type="PANTHER" id="PTHR44196:SF1">
    <property type="entry name" value="DEHYDROGENASE_REDUCTASE SDR FAMILY MEMBER 7B"/>
    <property type="match status" value="1"/>
</dbReference>
<sequence length="279" mass="29603">MGSPALRRDRHRVGGYGPPRGRIGRSSVRLTGSTVLITGGGSGIGRGLAEALVERGNTVIVAGHRADLLADVAVANPGIGTVLVDVTDVASIAACAKEVLSTHPELDVLINCAGVMIDDDPTAPVDEGELVVVMGTNLLGPIRMISAFIEHLREVPDSAIVNITSMLGYAPLARSSLYSATKAAMHSYTLSLRYRLHGEGPEIIEIAPPLTRTALQAVNLTDPGAMPLDEFLAETLQALEAGEPEAYVVRARERRDAQRTDDIGITRRFNDLMNPTVGR</sequence>
<dbReference type="Gene3D" id="3.40.50.720">
    <property type="entry name" value="NAD(P)-binding Rossmann-like Domain"/>
    <property type="match status" value="1"/>
</dbReference>
<organism evidence="5 6">
    <name type="scientific">Subtercola boreus</name>
    <dbReference type="NCBI Taxonomy" id="120213"/>
    <lineage>
        <taxon>Bacteria</taxon>
        <taxon>Bacillati</taxon>
        <taxon>Actinomycetota</taxon>
        <taxon>Actinomycetes</taxon>
        <taxon>Micrococcales</taxon>
        <taxon>Microbacteriaceae</taxon>
        <taxon>Subtercola</taxon>
    </lineage>
</organism>
<dbReference type="PRINTS" id="PR00081">
    <property type="entry name" value="GDHRDH"/>
</dbReference>
<comment type="caution">
    <text evidence="5">The sequence shown here is derived from an EMBL/GenBank/DDBJ whole genome shotgun (WGS) entry which is preliminary data.</text>
</comment>
<comment type="similarity">
    <text evidence="1 3">Belongs to the short-chain dehydrogenases/reductases (SDR) family.</text>
</comment>
<keyword evidence="2" id="KW-0560">Oxidoreductase</keyword>
<evidence type="ECO:0000313" key="5">
    <source>
        <dbReference type="EMBL" id="RFA28849.1"/>
    </source>
</evidence>
<dbReference type="InterPro" id="IPR036291">
    <property type="entry name" value="NAD(P)-bd_dom_sf"/>
</dbReference>
<dbReference type="EMBL" id="NBXE01000008">
    <property type="protein sequence ID" value="RFA28849.1"/>
    <property type="molecule type" value="Genomic_DNA"/>
</dbReference>
<dbReference type="OrthoDB" id="9810734at2"/>
<accession>A0A3E0WF50</accession>
<dbReference type="PANTHER" id="PTHR44196">
    <property type="entry name" value="DEHYDROGENASE/REDUCTASE SDR FAMILY MEMBER 7B"/>
    <property type="match status" value="1"/>
</dbReference>